<sequence>MRELEDISNLLLHAAMSARARDPVVRELTGPAFAGQRRLVDTAADLVVLEVVARLLRRGWQPYDVHRIVLRRGDGETASLAGDAIAAEVARRPAATVDRRWREQLVRIGAEVWWQADRPRLTQWAERHGRSPEQALSRAVGALAVLAPLPPLPELPLPSGAREGVDEKVLARVRALLAKAESTPYPEEAEALSAKAQELMSRYSFEQALVEPRPAGAARRFWLDEPYLAPKASLVTAVATANRCRAVSYEKLGFLAVVGHEVDLDFVELLATSLLVQATEAMLAAGRQVGHGGQSRTRSFRHAFLLAYAARIGERLGEAASAAGAEVADDRLLPVLARRSQEVDALFTALFPAVGRRKHTVSNGAGWHAGRAAADQAKLTLERRRLSA</sequence>
<dbReference type="Pfam" id="PF10979">
    <property type="entry name" value="DUF2786"/>
    <property type="match status" value="1"/>
</dbReference>
<dbReference type="InterPro" id="IPR055592">
    <property type="entry name" value="DUF7168"/>
</dbReference>
<proteinExistence type="predicted"/>
<evidence type="ECO:0000259" key="1">
    <source>
        <dbReference type="Pfam" id="PF10979"/>
    </source>
</evidence>
<dbReference type="STRING" id="115433.SAMN05421835_112156"/>
<dbReference type="InterPro" id="IPR024498">
    <property type="entry name" value="DUF2786"/>
</dbReference>
<evidence type="ECO:0000313" key="4">
    <source>
        <dbReference type="Proteomes" id="UP000199025"/>
    </source>
</evidence>
<gene>
    <name evidence="3" type="ORF">SAMN05421835_112156</name>
</gene>
<keyword evidence="4" id="KW-1185">Reference proteome</keyword>
<protein>
    <submittedName>
        <fullName evidence="3">Uncharacterized protein</fullName>
    </submittedName>
</protein>
<accession>A0A1I3W7I9</accession>
<dbReference type="AlphaFoldDB" id="A0A1I3W7I9"/>
<evidence type="ECO:0000313" key="3">
    <source>
        <dbReference type="EMBL" id="SFK03455.1"/>
    </source>
</evidence>
<organism evidence="3 4">
    <name type="scientific">Amycolatopsis sacchari</name>
    <dbReference type="NCBI Taxonomy" id="115433"/>
    <lineage>
        <taxon>Bacteria</taxon>
        <taxon>Bacillati</taxon>
        <taxon>Actinomycetota</taxon>
        <taxon>Actinomycetes</taxon>
        <taxon>Pseudonocardiales</taxon>
        <taxon>Pseudonocardiaceae</taxon>
        <taxon>Amycolatopsis</taxon>
    </lineage>
</organism>
<evidence type="ECO:0000259" key="2">
    <source>
        <dbReference type="Pfam" id="PF23771"/>
    </source>
</evidence>
<dbReference type="RefSeq" id="WP_245783167.1">
    <property type="nucleotide sequence ID" value="NZ_CBDQZW010000026.1"/>
</dbReference>
<dbReference type="Pfam" id="PF23771">
    <property type="entry name" value="DUF7168"/>
    <property type="match status" value="1"/>
</dbReference>
<feature type="domain" description="DUF7168" evidence="2">
    <location>
        <begin position="232"/>
        <end position="340"/>
    </location>
</feature>
<name>A0A1I3W7I9_9PSEU</name>
<reference evidence="3 4" key="1">
    <citation type="submission" date="2016-10" db="EMBL/GenBank/DDBJ databases">
        <authorList>
            <person name="de Groot N.N."/>
        </authorList>
    </citation>
    <scope>NUCLEOTIDE SEQUENCE [LARGE SCALE GENOMIC DNA]</scope>
    <source>
        <strain evidence="3 4">DSM 44468</strain>
    </source>
</reference>
<dbReference type="Proteomes" id="UP000199025">
    <property type="component" value="Unassembled WGS sequence"/>
</dbReference>
<feature type="domain" description="DUF2786" evidence="1">
    <location>
        <begin position="168"/>
        <end position="207"/>
    </location>
</feature>
<dbReference type="EMBL" id="FORP01000012">
    <property type="protein sequence ID" value="SFK03455.1"/>
    <property type="molecule type" value="Genomic_DNA"/>
</dbReference>